<name>A0A8K0W0D0_9PLEO</name>
<evidence type="ECO:0000313" key="5">
    <source>
        <dbReference type="Proteomes" id="UP000813461"/>
    </source>
</evidence>
<feature type="region of interest" description="Disordered" evidence="1">
    <location>
        <begin position="541"/>
        <end position="603"/>
    </location>
</feature>
<feature type="domain" description="DUF7102" evidence="2">
    <location>
        <begin position="711"/>
        <end position="868"/>
    </location>
</feature>
<dbReference type="Proteomes" id="UP000813461">
    <property type="component" value="Unassembled WGS sequence"/>
</dbReference>
<sequence length="981" mass="109636">MESDQDDDELTALEFARHYGLCKPYDEELFPICDLPAPYVDDYDQNLGMPSVTAINDAVSTRTKERLAVNKEAALLLKDVHDLQESPPVEPQPTGQWKQTRNLKQEVPILRTDNDLDLLNFGRVVAIDFKDLKIPCEVVDEANDEGFQWPARYLTYPAQVNAQIKAEKLVISKDVLLYLQEALRNSQTPEALEKLRAENLNYKHNATRQPVTPPLLPLSPPLTPYVPSSPSNRLPLASDSSDGLTLEAKALERQIMNVDSLIRSSSDSDDSMLLDITSPSQLSSLFDKQEASILKRKAEDLKVETPLTPPMFSTSPLKKLKTVSFKDLHELCEFWPGSSQAKHDSDNERHGLESDIKGDLKSLEPFAQQVNMRVGNEKLAGADTTVRVDVPNLDFTLPTAPWDEFSQTRAGKYDRAETELSAQAMFLLKMKREDLRGAETWRGVSTLNRTMHQDIFTTRISKVNLDEKLHGETDLSTFLADTTSGNIAISSTQVWKPDGLRLLDNDFDDDEIELVEVEAQRDVEALIRKRKLELEEEASEARRKHTLSQAASQNPISSHEDVLGSRNWRSNGAVARSAATDRFENTQREKQRLPTSPARHKTIRTTEKATSDLMFGGFSATTALHKFMETRGKEIASTSTQHADSHEHSHNAVTPAAMTLSVRSREASFGRIGLATKQNTIQTECTDNKDGSEPSLRPFLPPVPDILPPCSFIVSSALFLQKRFMTKAIDELYPKAEIVYRDYDLPHSPAEEADMILSPSTGLVLTTLQQIKQTPLPGQPDRSPIKERMSRLQHRYERLLVLVSEGLSREMEKQALGRPDDPQSAAALARLKVFAERLEGNVITEYVGGGEQAMTRTIVVEMAKYGLPHGSRDIGDNKPLEAETTWEVFLRRAGLNPFAAQMVVASLKDPCDLRLPMGSSSPTSSSQPDSVPVFGLQVFLAMTEEQRVKDFQALMGGGRILERVSKMLDQQWLSAAHGFRM</sequence>
<protein>
    <submittedName>
        <fullName evidence="4">Uncharacterized protein</fullName>
    </submittedName>
</protein>
<comment type="caution">
    <text evidence="4">The sequence shown here is derived from an EMBL/GenBank/DDBJ whole genome shotgun (WGS) entry which is preliminary data.</text>
</comment>
<evidence type="ECO:0000256" key="1">
    <source>
        <dbReference type="SAM" id="MobiDB-lite"/>
    </source>
</evidence>
<dbReference type="OrthoDB" id="3647246at2759"/>
<dbReference type="Pfam" id="PF23395">
    <property type="entry name" value="SAM_6"/>
    <property type="match status" value="1"/>
</dbReference>
<keyword evidence="5" id="KW-1185">Reference proteome</keyword>
<feature type="compositionally biased region" description="Polar residues" evidence="1">
    <location>
        <begin position="547"/>
        <end position="557"/>
    </location>
</feature>
<gene>
    <name evidence="4" type="ORF">FB567DRAFT_324145</name>
</gene>
<evidence type="ECO:0000259" key="3">
    <source>
        <dbReference type="Pfam" id="PF23395"/>
    </source>
</evidence>
<evidence type="ECO:0000259" key="2">
    <source>
        <dbReference type="Pfam" id="PF23394"/>
    </source>
</evidence>
<feature type="compositionally biased region" description="Basic and acidic residues" evidence="1">
    <location>
        <begin position="579"/>
        <end position="592"/>
    </location>
</feature>
<dbReference type="AlphaFoldDB" id="A0A8K0W0D0"/>
<proteinExistence type="predicted"/>
<reference evidence="4" key="1">
    <citation type="journal article" date="2021" name="Nat. Commun.">
        <title>Genetic determinants of endophytism in the Arabidopsis root mycobiome.</title>
        <authorList>
            <person name="Mesny F."/>
            <person name="Miyauchi S."/>
            <person name="Thiergart T."/>
            <person name="Pickel B."/>
            <person name="Atanasova L."/>
            <person name="Karlsson M."/>
            <person name="Huettel B."/>
            <person name="Barry K.W."/>
            <person name="Haridas S."/>
            <person name="Chen C."/>
            <person name="Bauer D."/>
            <person name="Andreopoulos W."/>
            <person name="Pangilinan J."/>
            <person name="LaButti K."/>
            <person name="Riley R."/>
            <person name="Lipzen A."/>
            <person name="Clum A."/>
            <person name="Drula E."/>
            <person name="Henrissat B."/>
            <person name="Kohler A."/>
            <person name="Grigoriev I.V."/>
            <person name="Martin F.M."/>
            <person name="Hacquard S."/>
        </authorList>
    </citation>
    <scope>NUCLEOTIDE SEQUENCE</scope>
    <source>
        <strain evidence="4">MPI-SDFR-AT-0120</strain>
    </source>
</reference>
<evidence type="ECO:0000313" key="4">
    <source>
        <dbReference type="EMBL" id="KAH7089079.1"/>
    </source>
</evidence>
<dbReference type="Pfam" id="PF23394">
    <property type="entry name" value="DUF7102"/>
    <property type="match status" value="1"/>
</dbReference>
<accession>A0A8K0W0D0</accession>
<organism evidence="4 5">
    <name type="scientific">Paraphoma chrysanthemicola</name>
    <dbReference type="NCBI Taxonomy" id="798071"/>
    <lineage>
        <taxon>Eukaryota</taxon>
        <taxon>Fungi</taxon>
        <taxon>Dikarya</taxon>
        <taxon>Ascomycota</taxon>
        <taxon>Pezizomycotina</taxon>
        <taxon>Dothideomycetes</taxon>
        <taxon>Pleosporomycetidae</taxon>
        <taxon>Pleosporales</taxon>
        <taxon>Pleosporineae</taxon>
        <taxon>Phaeosphaeriaceae</taxon>
        <taxon>Paraphoma</taxon>
    </lineage>
</organism>
<dbReference type="InterPro" id="IPR055528">
    <property type="entry name" value="DUF7102"/>
</dbReference>
<feature type="domain" description="SAM-like" evidence="3">
    <location>
        <begin position="881"/>
        <end position="968"/>
    </location>
</feature>
<dbReference type="EMBL" id="JAGMVJ010000007">
    <property type="protein sequence ID" value="KAH7089079.1"/>
    <property type="molecule type" value="Genomic_DNA"/>
</dbReference>
<dbReference type="InterPro" id="IPR057559">
    <property type="entry name" value="SAM_6"/>
</dbReference>